<evidence type="ECO:0000313" key="3">
    <source>
        <dbReference type="EMBL" id="KAL2915088.1"/>
    </source>
</evidence>
<feature type="transmembrane region" description="Helical" evidence="2">
    <location>
        <begin position="300"/>
        <end position="318"/>
    </location>
</feature>
<feature type="transmembrane region" description="Helical" evidence="2">
    <location>
        <begin position="20"/>
        <end position="44"/>
    </location>
</feature>
<name>A0ABR4N6I5_9FUNG</name>
<keyword evidence="4" id="KW-1185">Reference proteome</keyword>
<feature type="transmembrane region" description="Helical" evidence="2">
    <location>
        <begin position="107"/>
        <end position="129"/>
    </location>
</feature>
<evidence type="ECO:0000313" key="4">
    <source>
        <dbReference type="Proteomes" id="UP001527925"/>
    </source>
</evidence>
<gene>
    <name evidence="3" type="ORF">HK105_205412</name>
</gene>
<accession>A0ABR4N6I5</accession>
<keyword evidence="2" id="KW-0812">Transmembrane</keyword>
<feature type="transmembrane region" description="Helical" evidence="2">
    <location>
        <begin position="357"/>
        <end position="375"/>
    </location>
</feature>
<dbReference type="PANTHER" id="PTHR16189">
    <property type="entry name" value="TRANSMEMBRANE PROTEIN 104-RELATED"/>
    <property type="match status" value="1"/>
</dbReference>
<dbReference type="Proteomes" id="UP001527925">
    <property type="component" value="Unassembled WGS sequence"/>
</dbReference>
<dbReference type="EMBL" id="JADGIZ020000027">
    <property type="protein sequence ID" value="KAL2915088.1"/>
    <property type="molecule type" value="Genomic_DNA"/>
</dbReference>
<feature type="transmembrane region" description="Helical" evidence="2">
    <location>
        <begin position="240"/>
        <end position="264"/>
    </location>
</feature>
<dbReference type="PANTHER" id="PTHR16189:SF3">
    <property type="entry name" value="AMINO ACID TRANSPORTER TRANSMEMBRANE DOMAIN-CONTAINING PROTEIN"/>
    <property type="match status" value="1"/>
</dbReference>
<feature type="region of interest" description="Disordered" evidence="1">
    <location>
        <begin position="528"/>
        <end position="557"/>
    </location>
</feature>
<sequence length="645" mass="70092">MAESSYKKNVYVGHQVALVGLGFGPTITIIGVCVLTAIASLLLLEASTKFPGNEGFQRNIELTVLVHQRDKFYGRSWYYVMIFILYGSLASTNIASIVSSAQVFDNMLITIFGGTCGIGITPIGGLYCVTAAGAGNSPFDGNIMFGTLGLLINLLVIIPMTLTDINSNILMQLLSALYMGLFTITVIYQAAATGLRPAAVKAIGAQTSGLIGTVLFNFALSNEVPSWVNVTHPKVNVKRAIWMAVTMSCAMYILIGIFGALAFVTDNTTNVLQAMYSNKILTSFGKGWMLFVYITFPIMTYITSVPVAMIVVRLNFLAARICSKNVANFWALYAPFLIAIPFQTGSAIQFFSLWTSLTFQSLCNFIAPFLIFMFLSKRSTVLAQSVIDELEFLDINAGIKKTIRDDEDDFDYIYHLPFADPSRIIPRDPFAKVKEKTKESELHKHRSEMSLAASYHSLKAVRSLVDASHGEINKAYKKVVQSSRTSLNNLASIHGNIGGSQANMKSSRGNLVSTSNANLSTNFGPSLGIDSTLHRNRTRLGTTTSRQESTDGSKASNSRGLLGLYGNLAPSNRTSTYRSGQVAPTDDLDDNAYSAATYKVVKPFKALPRWLTEIIRPQWVAGLCAIVMAILVADAIVLAATSPPA</sequence>
<keyword evidence="2" id="KW-0472">Membrane</keyword>
<comment type="caution">
    <text evidence="3">The sequence shown here is derived from an EMBL/GenBank/DDBJ whole genome shotgun (WGS) entry which is preliminary data.</text>
</comment>
<proteinExistence type="predicted"/>
<feature type="transmembrane region" description="Helical" evidence="2">
    <location>
        <begin position="169"/>
        <end position="191"/>
    </location>
</feature>
<feature type="transmembrane region" description="Helical" evidence="2">
    <location>
        <begin position="619"/>
        <end position="640"/>
    </location>
</feature>
<feature type="transmembrane region" description="Helical" evidence="2">
    <location>
        <begin position="330"/>
        <end position="351"/>
    </location>
</feature>
<feature type="transmembrane region" description="Helical" evidence="2">
    <location>
        <begin position="141"/>
        <end position="163"/>
    </location>
</feature>
<reference evidence="3 4" key="1">
    <citation type="submission" date="2023-09" db="EMBL/GenBank/DDBJ databases">
        <title>Pangenome analysis of Batrachochytrium dendrobatidis and related Chytrids.</title>
        <authorList>
            <person name="Yacoub M.N."/>
            <person name="Stajich J.E."/>
            <person name="James T.Y."/>
        </authorList>
    </citation>
    <scope>NUCLEOTIDE SEQUENCE [LARGE SCALE GENOMIC DNA]</scope>
    <source>
        <strain evidence="3 4">JEL0888</strain>
    </source>
</reference>
<keyword evidence="2" id="KW-1133">Transmembrane helix</keyword>
<feature type="compositionally biased region" description="Polar residues" evidence="1">
    <location>
        <begin position="539"/>
        <end position="557"/>
    </location>
</feature>
<evidence type="ECO:0008006" key="5">
    <source>
        <dbReference type="Google" id="ProtNLM"/>
    </source>
</evidence>
<evidence type="ECO:0000256" key="2">
    <source>
        <dbReference type="SAM" id="Phobius"/>
    </source>
</evidence>
<feature type="transmembrane region" description="Helical" evidence="2">
    <location>
        <begin position="77"/>
        <end position="101"/>
    </location>
</feature>
<evidence type="ECO:0000256" key="1">
    <source>
        <dbReference type="SAM" id="MobiDB-lite"/>
    </source>
</evidence>
<feature type="transmembrane region" description="Helical" evidence="2">
    <location>
        <begin position="198"/>
        <end position="220"/>
    </location>
</feature>
<organism evidence="3 4">
    <name type="scientific">Polyrhizophydium stewartii</name>
    <dbReference type="NCBI Taxonomy" id="2732419"/>
    <lineage>
        <taxon>Eukaryota</taxon>
        <taxon>Fungi</taxon>
        <taxon>Fungi incertae sedis</taxon>
        <taxon>Chytridiomycota</taxon>
        <taxon>Chytridiomycota incertae sedis</taxon>
        <taxon>Chytridiomycetes</taxon>
        <taxon>Rhizophydiales</taxon>
        <taxon>Rhizophydiales incertae sedis</taxon>
        <taxon>Polyrhizophydium</taxon>
    </lineage>
</organism>
<protein>
    <recommendedName>
        <fullName evidence="5">Amino acid transporter transmembrane domain-containing protein</fullName>
    </recommendedName>
</protein>